<proteinExistence type="predicted"/>
<dbReference type="AlphaFoldDB" id="A0AAD1H7C7"/>
<name>A0AAD1H7C7_MYCXE</name>
<sequence length="44" mass="4540">MVKVLGAQRESEGVIVPLIGVQHNASGGRAPALITCAKRVSVRA</sequence>
<reference evidence="1 2" key="1">
    <citation type="submission" date="2019-12" db="EMBL/GenBank/DDBJ databases">
        <title>Complete genome sequence of Mycolicibacterium xenopi str. JCM15661T.</title>
        <authorList>
            <person name="Yoshida M."/>
            <person name="Fukano H."/>
            <person name="Asakura T."/>
            <person name="Hoshino Y."/>
        </authorList>
    </citation>
    <scope>NUCLEOTIDE SEQUENCE [LARGE SCALE GENOMIC DNA]</scope>
    <source>
        <strain evidence="1 2">JCM 15661T</strain>
    </source>
</reference>
<accession>A0AAD1H7C7</accession>
<dbReference type="Proteomes" id="UP000464624">
    <property type="component" value="Chromosome"/>
</dbReference>
<evidence type="ECO:0000313" key="2">
    <source>
        <dbReference type="Proteomes" id="UP000464624"/>
    </source>
</evidence>
<dbReference type="KEGG" id="mxe:MYXE_48540"/>
<dbReference type="EMBL" id="AP022314">
    <property type="protein sequence ID" value="BBU25064.1"/>
    <property type="molecule type" value="Genomic_DNA"/>
</dbReference>
<protein>
    <submittedName>
        <fullName evidence="1">Uncharacterized protein</fullName>
    </submittedName>
</protein>
<gene>
    <name evidence="1" type="ORF">MYXE_48540</name>
</gene>
<organism evidence="1 2">
    <name type="scientific">Mycobacterium xenopi</name>
    <dbReference type="NCBI Taxonomy" id="1789"/>
    <lineage>
        <taxon>Bacteria</taxon>
        <taxon>Bacillati</taxon>
        <taxon>Actinomycetota</taxon>
        <taxon>Actinomycetes</taxon>
        <taxon>Mycobacteriales</taxon>
        <taxon>Mycobacteriaceae</taxon>
        <taxon>Mycobacterium</taxon>
    </lineage>
</organism>
<evidence type="ECO:0000313" key="1">
    <source>
        <dbReference type="EMBL" id="BBU25064.1"/>
    </source>
</evidence>